<keyword evidence="8" id="KW-0255">Endonuclease</keyword>
<dbReference type="InterPro" id="IPR012337">
    <property type="entry name" value="RNaseH-like_sf"/>
</dbReference>
<evidence type="ECO:0000256" key="14">
    <source>
        <dbReference type="ARBA" id="ARBA00022932"/>
    </source>
</evidence>
<dbReference type="InterPro" id="IPR001584">
    <property type="entry name" value="Integrase_cat-core"/>
</dbReference>
<keyword evidence="2" id="KW-1188">Viral release from host cell</keyword>
<dbReference type="InterPro" id="IPR057670">
    <property type="entry name" value="SH3_retrovirus"/>
</dbReference>
<dbReference type="PANTHER" id="PTHR42648:SF11">
    <property type="entry name" value="TRANSPOSON TY4-P GAG-POL POLYPROTEIN"/>
    <property type="match status" value="1"/>
</dbReference>
<dbReference type="Pfam" id="PF25597">
    <property type="entry name" value="SH3_retrovirus"/>
    <property type="match status" value="1"/>
</dbReference>
<sequence length="1231" mass="140953">MADPRFAQIDRLAGRDNYPTWSFAVKTFLEHEDLWKCVETSGMAFTKTEDTKARSKIVLLVDPMNYVHIQDATTAKEVWDNLRKAFDDSGLLRKVGLLRELITTDLESCGSVENYVNKIITCAHKLRNIKFIVDDEWLGTLLLAGLPESYRPMIMAMESSGVSITADLVKTKILQDVKSPDNSSVFFFKFPQRQGKEYYVAAFPASPSLESGCWYIDSGAAMHMTNKRDWLYDYGPALVTNIKVADNKILTVKGCGKVNIETYDGESELKIGTIQVKNVLYVPDLAVNLLSVRQMTQNNCQVKFSKNTCNVYKESKLILTGYIKNNLYVVHNETYALMSSVHLWHQRMGHLNYNDLQKLNESTEGADIESSREEHVVCNTCLKGKQTRQPFKHAGTRASALLELVHSDVCGPMEEKSLGGARYYVTFVDDWSRKVFVYFISSKSQVLEKFKDFKLLVENQLNAKIKTLRSDNGKEYVNEAFDKVCRDSGIKRQLTIPYTPEQNGMSERMNRTLTERAKCMLINSGLPKKFWAEAVATAAYVINRSPTKSLQYKTPEELWSGIKPNISNIKVFGCRAMMHVPKEKRLKWDCKSKELIFVGYCLESKGYRLFDKTEGKVMRSRDVIFLEESVNKDFAFLPLTESQVVINEDNLDDTTDMTLKEIDSAVCASDDDYVPEHSISRSESPINRINLRPRKHRAMPTFLCQNEIEKSIESDPETLEQALQCENSQKWISAMDDEYNSLLENNTWTLSKLPYGRVAIPCRWVFKTKIDGDGNVTRYKARLVIKGYQQKQYIDYNEVYAPVVRLSSIRYLLAIAAKYQLKIEQLDAVTAFLQGDIDVELYMSQPSRYDNGTKEVCKLNKSIYGLKQASRTWNKKLDNFLSSIGFSKSNVDPCVYYKYENEHVMFITIYVDDILLFHNCQESANNIKIKMKNNFKMNELGIAYCYIGLCISYSSEGIAIDQTRYIENTLRRFGMEQCNSVGTPMEPNIKFSSSEKFESIPYQEATGCLLYISQGTRPDICYAVHTLCRYNSSHTEEHWNAVKRLFRYLQGTKYLQLVYKSNVDEEITGYSDSDWASCTEDRKSCTGYIFNFQGAAISWNSKRQQTVALSTTEAEYMALSAATQEAMWLRQLHCELWPSLKVTPITLYCDNQSAIKLTGTYSYHARSKHIDVRHHYLRNKVECGDLKIEYVGTDSMVADCLTKALPKPKHQHFLIAMGLRSREDVKLNATT</sequence>
<evidence type="ECO:0000256" key="1">
    <source>
        <dbReference type="ARBA" id="ARBA00002180"/>
    </source>
</evidence>
<evidence type="ECO:0000259" key="18">
    <source>
        <dbReference type="PROSITE" id="PS50994"/>
    </source>
</evidence>
<comment type="function">
    <text evidence="1">The aspartyl protease (PR) mediates the proteolytic cleavages of the Gag and Gag-Pol polyproteins after assembly of the VLP.</text>
</comment>
<dbReference type="GO" id="GO:0003676">
    <property type="term" value="F:nucleic acid binding"/>
    <property type="evidence" value="ECO:0007669"/>
    <property type="project" value="InterPro"/>
</dbReference>
<evidence type="ECO:0000256" key="7">
    <source>
        <dbReference type="ARBA" id="ARBA00022750"/>
    </source>
</evidence>
<evidence type="ECO:0000256" key="11">
    <source>
        <dbReference type="ARBA" id="ARBA00022842"/>
    </source>
</evidence>
<keyword evidence="3" id="KW-0645">Protease</keyword>
<dbReference type="SUPFAM" id="SSF53098">
    <property type="entry name" value="Ribonuclease H-like"/>
    <property type="match status" value="1"/>
</dbReference>
<dbReference type="EMBL" id="CAJOBZ010000070">
    <property type="protein sequence ID" value="CAF4946395.1"/>
    <property type="molecule type" value="Genomic_DNA"/>
</dbReference>
<evidence type="ECO:0000256" key="15">
    <source>
        <dbReference type="ARBA" id="ARBA00023113"/>
    </source>
</evidence>
<evidence type="ECO:0000256" key="13">
    <source>
        <dbReference type="ARBA" id="ARBA00022918"/>
    </source>
</evidence>
<protein>
    <recommendedName>
        <fullName evidence="18">Integrase catalytic domain-containing protein</fullName>
    </recommendedName>
</protein>
<evidence type="ECO:0000256" key="5">
    <source>
        <dbReference type="ARBA" id="ARBA00022723"/>
    </source>
</evidence>
<evidence type="ECO:0000256" key="4">
    <source>
        <dbReference type="ARBA" id="ARBA00022722"/>
    </source>
</evidence>
<dbReference type="InterPro" id="IPR043502">
    <property type="entry name" value="DNA/RNA_pol_sf"/>
</dbReference>
<keyword evidence="13" id="KW-0695">RNA-directed DNA polymerase</keyword>
<keyword evidence="14" id="KW-0548">Nucleotidyltransferase</keyword>
<evidence type="ECO:0000256" key="12">
    <source>
        <dbReference type="ARBA" id="ARBA00022908"/>
    </source>
</evidence>
<dbReference type="GO" id="GO:0006310">
    <property type="term" value="P:DNA recombination"/>
    <property type="evidence" value="ECO:0007669"/>
    <property type="project" value="UniProtKB-KW"/>
</dbReference>
<evidence type="ECO:0000256" key="2">
    <source>
        <dbReference type="ARBA" id="ARBA00022612"/>
    </source>
</evidence>
<organism evidence="19 20">
    <name type="scientific">Pieris macdunnoughi</name>
    <dbReference type="NCBI Taxonomy" id="345717"/>
    <lineage>
        <taxon>Eukaryota</taxon>
        <taxon>Metazoa</taxon>
        <taxon>Ecdysozoa</taxon>
        <taxon>Arthropoda</taxon>
        <taxon>Hexapoda</taxon>
        <taxon>Insecta</taxon>
        <taxon>Pterygota</taxon>
        <taxon>Neoptera</taxon>
        <taxon>Endopterygota</taxon>
        <taxon>Lepidoptera</taxon>
        <taxon>Glossata</taxon>
        <taxon>Ditrysia</taxon>
        <taxon>Papilionoidea</taxon>
        <taxon>Pieridae</taxon>
        <taxon>Pierinae</taxon>
        <taxon>Pieris</taxon>
    </lineage>
</organism>
<dbReference type="GO" id="GO:0015074">
    <property type="term" value="P:DNA integration"/>
    <property type="evidence" value="ECO:0007669"/>
    <property type="project" value="UniProtKB-KW"/>
</dbReference>
<evidence type="ECO:0000256" key="6">
    <source>
        <dbReference type="ARBA" id="ARBA00022741"/>
    </source>
</evidence>
<keyword evidence="17" id="KW-0511">Multifunctional enzyme</keyword>
<dbReference type="GO" id="GO:0005524">
    <property type="term" value="F:ATP binding"/>
    <property type="evidence" value="ECO:0007669"/>
    <property type="project" value="UniProtKB-KW"/>
</dbReference>
<dbReference type="GO" id="GO:0046872">
    <property type="term" value="F:metal ion binding"/>
    <property type="evidence" value="ECO:0007669"/>
    <property type="project" value="UniProtKB-KW"/>
</dbReference>
<dbReference type="InterPro" id="IPR025724">
    <property type="entry name" value="GAG-pre-integrase_dom"/>
</dbReference>
<keyword evidence="15" id="KW-0917">Virion maturation</keyword>
<name>A0A821Y021_9NEOP</name>
<dbReference type="SUPFAM" id="SSF56672">
    <property type="entry name" value="DNA/RNA polymerases"/>
    <property type="match status" value="1"/>
</dbReference>
<dbReference type="Pfam" id="PF22936">
    <property type="entry name" value="Pol_BBD"/>
    <property type="match status" value="1"/>
</dbReference>
<dbReference type="CDD" id="cd09272">
    <property type="entry name" value="RNase_HI_RT_Ty1"/>
    <property type="match status" value="1"/>
</dbReference>
<dbReference type="Gene3D" id="3.30.420.10">
    <property type="entry name" value="Ribonuclease H-like superfamily/Ribonuclease H"/>
    <property type="match status" value="1"/>
</dbReference>
<reference evidence="19" key="1">
    <citation type="submission" date="2021-02" db="EMBL/GenBank/DDBJ databases">
        <authorList>
            <person name="Steward A R."/>
        </authorList>
    </citation>
    <scope>NUCLEOTIDE SEQUENCE</scope>
</reference>
<dbReference type="InterPro" id="IPR013103">
    <property type="entry name" value="RVT_2"/>
</dbReference>
<dbReference type="Pfam" id="PF07727">
    <property type="entry name" value="RVT_2"/>
    <property type="match status" value="1"/>
</dbReference>
<keyword evidence="14" id="KW-0808">Transferase</keyword>
<comment type="caution">
    <text evidence="19">The sequence shown here is derived from an EMBL/GenBank/DDBJ whole genome shotgun (WGS) entry which is preliminary data.</text>
</comment>
<dbReference type="PANTHER" id="PTHR42648">
    <property type="entry name" value="TRANSPOSASE, PUTATIVE-RELATED"/>
    <property type="match status" value="1"/>
</dbReference>
<dbReference type="Proteomes" id="UP000663880">
    <property type="component" value="Unassembled WGS sequence"/>
</dbReference>
<evidence type="ECO:0000256" key="10">
    <source>
        <dbReference type="ARBA" id="ARBA00022840"/>
    </source>
</evidence>
<dbReference type="GO" id="GO:0004519">
    <property type="term" value="F:endonuclease activity"/>
    <property type="evidence" value="ECO:0007669"/>
    <property type="project" value="UniProtKB-KW"/>
</dbReference>
<dbReference type="AlphaFoldDB" id="A0A821Y021"/>
<keyword evidence="11" id="KW-0460">Magnesium</keyword>
<evidence type="ECO:0000313" key="20">
    <source>
        <dbReference type="Proteomes" id="UP000663880"/>
    </source>
</evidence>
<proteinExistence type="predicted"/>
<keyword evidence="20" id="KW-1185">Reference proteome</keyword>
<keyword evidence="9" id="KW-0378">Hydrolase</keyword>
<feature type="domain" description="Integrase catalytic" evidence="18">
    <location>
        <begin position="386"/>
        <end position="563"/>
    </location>
</feature>
<accession>A0A821Y021</accession>
<dbReference type="InterPro" id="IPR054722">
    <property type="entry name" value="PolX-like_BBD"/>
</dbReference>
<dbReference type="PROSITE" id="PS50994">
    <property type="entry name" value="INTEGRASE"/>
    <property type="match status" value="1"/>
</dbReference>
<keyword evidence="14" id="KW-0239">DNA-directed DNA polymerase</keyword>
<keyword evidence="7" id="KW-0064">Aspartyl protease</keyword>
<dbReference type="GO" id="GO:0003964">
    <property type="term" value="F:RNA-directed DNA polymerase activity"/>
    <property type="evidence" value="ECO:0007669"/>
    <property type="project" value="UniProtKB-KW"/>
</dbReference>
<gene>
    <name evidence="19" type="ORF">PMACD_LOCUS15211</name>
</gene>
<dbReference type="GO" id="GO:0003887">
    <property type="term" value="F:DNA-directed DNA polymerase activity"/>
    <property type="evidence" value="ECO:0007669"/>
    <property type="project" value="UniProtKB-KW"/>
</dbReference>
<keyword evidence="5" id="KW-0479">Metal-binding</keyword>
<dbReference type="InterPro" id="IPR039537">
    <property type="entry name" value="Retrotran_Ty1/copia-like"/>
</dbReference>
<dbReference type="GO" id="GO:0042575">
    <property type="term" value="C:DNA polymerase complex"/>
    <property type="evidence" value="ECO:0007669"/>
    <property type="project" value="UniProtKB-ARBA"/>
</dbReference>
<dbReference type="GO" id="GO:0006508">
    <property type="term" value="P:proteolysis"/>
    <property type="evidence" value="ECO:0007669"/>
    <property type="project" value="UniProtKB-KW"/>
</dbReference>
<evidence type="ECO:0000256" key="16">
    <source>
        <dbReference type="ARBA" id="ARBA00023172"/>
    </source>
</evidence>
<dbReference type="Pfam" id="PF00665">
    <property type="entry name" value="rve"/>
    <property type="match status" value="1"/>
</dbReference>
<dbReference type="Pfam" id="PF13976">
    <property type="entry name" value="gag_pre-integrs"/>
    <property type="match status" value="1"/>
</dbReference>
<evidence type="ECO:0000256" key="9">
    <source>
        <dbReference type="ARBA" id="ARBA00022801"/>
    </source>
</evidence>
<keyword evidence="4" id="KW-0540">Nuclease</keyword>
<evidence type="ECO:0000256" key="3">
    <source>
        <dbReference type="ARBA" id="ARBA00022670"/>
    </source>
</evidence>
<evidence type="ECO:0000313" key="19">
    <source>
        <dbReference type="EMBL" id="CAF4946395.1"/>
    </source>
</evidence>
<keyword evidence="16" id="KW-0233">DNA recombination</keyword>
<keyword evidence="10" id="KW-0067">ATP-binding</keyword>
<keyword evidence="12" id="KW-0229">DNA integration</keyword>
<dbReference type="Pfam" id="PF14223">
    <property type="entry name" value="Retrotran_gag_2"/>
    <property type="match status" value="1"/>
</dbReference>
<keyword evidence="6" id="KW-0547">Nucleotide-binding</keyword>
<dbReference type="GO" id="GO:0004190">
    <property type="term" value="F:aspartic-type endopeptidase activity"/>
    <property type="evidence" value="ECO:0007669"/>
    <property type="project" value="UniProtKB-KW"/>
</dbReference>
<dbReference type="InterPro" id="IPR036397">
    <property type="entry name" value="RNaseH_sf"/>
</dbReference>
<evidence type="ECO:0000256" key="17">
    <source>
        <dbReference type="ARBA" id="ARBA00023268"/>
    </source>
</evidence>
<evidence type="ECO:0000256" key="8">
    <source>
        <dbReference type="ARBA" id="ARBA00022759"/>
    </source>
</evidence>
<dbReference type="OrthoDB" id="430476at2759"/>